<comment type="caution">
    <text evidence="6">The sequence shown here is derived from an EMBL/GenBank/DDBJ whole genome shotgun (WGS) entry which is preliminary data.</text>
</comment>
<dbReference type="GO" id="GO:0003700">
    <property type="term" value="F:DNA-binding transcription factor activity"/>
    <property type="evidence" value="ECO:0007669"/>
    <property type="project" value="TreeGrafter"/>
</dbReference>
<dbReference type="Pfam" id="PF00440">
    <property type="entry name" value="TetR_N"/>
    <property type="match status" value="1"/>
</dbReference>
<evidence type="ECO:0000256" key="4">
    <source>
        <dbReference type="PROSITE-ProRule" id="PRU00335"/>
    </source>
</evidence>
<dbReference type="PANTHER" id="PTHR30055">
    <property type="entry name" value="HTH-TYPE TRANSCRIPTIONAL REGULATOR RUTR"/>
    <property type="match status" value="1"/>
</dbReference>
<protein>
    <submittedName>
        <fullName evidence="6">TetR family transcriptional regulator</fullName>
    </submittedName>
</protein>
<dbReference type="Proteomes" id="UP000295444">
    <property type="component" value="Unassembled WGS sequence"/>
</dbReference>
<proteinExistence type="predicted"/>
<dbReference type="InterPro" id="IPR036271">
    <property type="entry name" value="Tet_transcr_reg_TetR-rel_C_sf"/>
</dbReference>
<dbReference type="InterPro" id="IPR009057">
    <property type="entry name" value="Homeodomain-like_sf"/>
</dbReference>
<evidence type="ECO:0000256" key="3">
    <source>
        <dbReference type="ARBA" id="ARBA00023163"/>
    </source>
</evidence>
<dbReference type="EMBL" id="SNXZ01000002">
    <property type="protein sequence ID" value="TDQ00287.1"/>
    <property type="molecule type" value="Genomic_DNA"/>
</dbReference>
<keyword evidence="1" id="KW-0805">Transcription regulation</keyword>
<dbReference type="Pfam" id="PF16859">
    <property type="entry name" value="TetR_C_11"/>
    <property type="match status" value="1"/>
</dbReference>
<evidence type="ECO:0000256" key="2">
    <source>
        <dbReference type="ARBA" id="ARBA00023125"/>
    </source>
</evidence>
<name>A0A4R6SFL6_LABRH</name>
<evidence type="ECO:0000256" key="1">
    <source>
        <dbReference type="ARBA" id="ARBA00023015"/>
    </source>
</evidence>
<keyword evidence="3" id="KW-0804">Transcription</keyword>
<sequence>MTEIKTRRRGEELEHAILDAAWAELHDVGYTALTIEGVAARAGTSKPVIYRRWAGRAELVLAAWARQAPQPQPIPDSGMLRTDLVALFTRITIRHDAVMSEVIAGVMSDVFRDPEVAELLRERLRTAMPAIPTIVGRAIERGELPPFEVPPRVARLPLDLIRNESMLCNGVLTSDMIAELVDDVYLPLLRGLAQRAVRA</sequence>
<evidence type="ECO:0000313" key="7">
    <source>
        <dbReference type="Proteomes" id="UP000295444"/>
    </source>
</evidence>
<evidence type="ECO:0000313" key="6">
    <source>
        <dbReference type="EMBL" id="TDQ00287.1"/>
    </source>
</evidence>
<dbReference type="OrthoDB" id="9796019at2"/>
<gene>
    <name evidence="6" type="ORF">EV186_102148</name>
</gene>
<dbReference type="GO" id="GO:0000976">
    <property type="term" value="F:transcription cis-regulatory region binding"/>
    <property type="evidence" value="ECO:0007669"/>
    <property type="project" value="TreeGrafter"/>
</dbReference>
<evidence type="ECO:0000259" key="5">
    <source>
        <dbReference type="PROSITE" id="PS50977"/>
    </source>
</evidence>
<dbReference type="SUPFAM" id="SSF48498">
    <property type="entry name" value="Tetracyclin repressor-like, C-terminal domain"/>
    <property type="match status" value="1"/>
</dbReference>
<dbReference type="RefSeq" id="WP_133849023.1">
    <property type="nucleotide sequence ID" value="NZ_SNXZ01000002.1"/>
</dbReference>
<keyword evidence="7" id="KW-1185">Reference proteome</keyword>
<dbReference type="Gene3D" id="1.10.10.60">
    <property type="entry name" value="Homeodomain-like"/>
    <property type="match status" value="1"/>
</dbReference>
<dbReference type="InterPro" id="IPR050109">
    <property type="entry name" value="HTH-type_TetR-like_transc_reg"/>
</dbReference>
<organism evidence="6 7">
    <name type="scientific">Labedaea rhizosphaerae</name>
    <dbReference type="NCBI Taxonomy" id="598644"/>
    <lineage>
        <taxon>Bacteria</taxon>
        <taxon>Bacillati</taxon>
        <taxon>Actinomycetota</taxon>
        <taxon>Actinomycetes</taxon>
        <taxon>Pseudonocardiales</taxon>
        <taxon>Pseudonocardiaceae</taxon>
        <taxon>Labedaea</taxon>
    </lineage>
</organism>
<dbReference type="Gene3D" id="1.10.357.10">
    <property type="entry name" value="Tetracycline Repressor, domain 2"/>
    <property type="match status" value="1"/>
</dbReference>
<dbReference type="InterPro" id="IPR001647">
    <property type="entry name" value="HTH_TetR"/>
</dbReference>
<feature type="domain" description="HTH tetR-type" evidence="5">
    <location>
        <begin position="11"/>
        <end position="71"/>
    </location>
</feature>
<dbReference type="InterPro" id="IPR011075">
    <property type="entry name" value="TetR_C"/>
</dbReference>
<reference evidence="6 7" key="1">
    <citation type="submission" date="2019-03" db="EMBL/GenBank/DDBJ databases">
        <title>Genomic Encyclopedia of Type Strains, Phase IV (KMG-IV): sequencing the most valuable type-strain genomes for metagenomic binning, comparative biology and taxonomic classification.</title>
        <authorList>
            <person name="Goeker M."/>
        </authorList>
    </citation>
    <scope>NUCLEOTIDE SEQUENCE [LARGE SCALE GENOMIC DNA]</scope>
    <source>
        <strain evidence="6 7">DSM 45361</strain>
    </source>
</reference>
<dbReference type="PROSITE" id="PS50977">
    <property type="entry name" value="HTH_TETR_2"/>
    <property type="match status" value="1"/>
</dbReference>
<accession>A0A4R6SFL6</accession>
<dbReference type="AlphaFoldDB" id="A0A4R6SFL6"/>
<keyword evidence="2 4" id="KW-0238">DNA-binding</keyword>
<dbReference type="PANTHER" id="PTHR30055:SF148">
    <property type="entry name" value="TETR-FAMILY TRANSCRIPTIONAL REGULATOR"/>
    <property type="match status" value="1"/>
</dbReference>
<feature type="DNA-binding region" description="H-T-H motif" evidence="4">
    <location>
        <begin position="34"/>
        <end position="53"/>
    </location>
</feature>
<dbReference type="SUPFAM" id="SSF46689">
    <property type="entry name" value="Homeodomain-like"/>
    <property type="match status" value="1"/>
</dbReference>